<dbReference type="RefSeq" id="WP_268617686.1">
    <property type="nucleotide sequence ID" value="NZ_JAMDMX010000107.1"/>
</dbReference>
<evidence type="ECO:0000256" key="3">
    <source>
        <dbReference type="ARBA" id="ARBA00008725"/>
    </source>
</evidence>
<dbReference type="Pfam" id="PF12849">
    <property type="entry name" value="PBP_like_2"/>
    <property type="match status" value="1"/>
</dbReference>
<evidence type="ECO:0000313" key="14">
    <source>
        <dbReference type="EMBL" id="MCY9696647.1"/>
    </source>
</evidence>
<gene>
    <name evidence="14" type="ORF">M5X19_27630</name>
</gene>
<keyword evidence="7 12" id="KW-0592">Phosphate transport</keyword>
<evidence type="ECO:0000256" key="5">
    <source>
        <dbReference type="ARBA" id="ARBA00022448"/>
    </source>
</evidence>
<comment type="similarity">
    <text evidence="3 12">Belongs to the PstS family.</text>
</comment>
<accession>A0ABT4GKB6</accession>
<keyword evidence="5 12" id="KW-0813">Transport</keyword>
<protein>
    <recommendedName>
        <fullName evidence="12">Phosphate-binding protein</fullName>
    </recommendedName>
</protein>
<evidence type="ECO:0000256" key="7">
    <source>
        <dbReference type="ARBA" id="ARBA00022592"/>
    </source>
</evidence>
<evidence type="ECO:0000313" key="15">
    <source>
        <dbReference type="Proteomes" id="UP001527099"/>
    </source>
</evidence>
<comment type="function">
    <text evidence="1">Part of the ABC transporter complex PstSACB involved in phosphate import.</text>
</comment>
<feature type="domain" description="PBP" evidence="13">
    <location>
        <begin position="50"/>
        <end position="283"/>
    </location>
</feature>
<feature type="signal peptide" evidence="12">
    <location>
        <begin position="1"/>
        <end position="27"/>
    </location>
</feature>
<reference evidence="14 15" key="1">
    <citation type="submission" date="2022-05" db="EMBL/GenBank/DDBJ databases">
        <title>Genome Sequencing of Bee-Associated Microbes.</title>
        <authorList>
            <person name="Dunlap C."/>
        </authorList>
    </citation>
    <scope>NUCLEOTIDE SEQUENCE [LARGE SCALE GENOMIC DNA]</scope>
    <source>
        <strain evidence="14 15">NRRL B-14421</strain>
    </source>
</reference>
<keyword evidence="10 12" id="KW-0564">Palmitate</keyword>
<comment type="function">
    <text evidence="12">Involved in the system for phosphate transport across the cytoplasmic membrane.</text>
</comment>
<dbReference type="PANTHER" id="PTHR30570:SF4">
    <property type="entry name" value="PHOSPHATE-BINDING PROTEIN PSTS 1"/>
    <property type="match status" value="1"/>
</dbReference>
<keyword evidence="15" id="KW-1185">Reference proteome</keyword>
<dbReference type="InterPro" id="IPR024370">
    <property type="entry name" value="PBP_domain"/>
</dbReference>
<keyword evidence="9" id="KW-0472">Membrane</keyword>
<evidence type="ECO:0000256" key="4">
    <source>
        <dbReference type="ARBA" id="ARBA00011529"/>
    </source>
</evidence>
<evidence type="ECO:0000256" key="2">
    <source>
        <dbReference type="ARBA" id="ARBA00004193"/>
    </source>
</evidence>
<feature type="chain" id="PRO_5044962777" description="Phosphate-binding protein" evidence="12">
    <location>
        <begin position="28"/>
        <end position="302"/>
    </location>
</feature>
<evidence type="ECO:0000256" key="12">
    <source>
        <dbReference type="RuleBase" id="RU367119"/>
    </source>
</evidence>
<keyword evidence="11 12" id="KW-0449">Lipoprotein</keyword>
<evidence type="ECO:0000256" key="10">
    <source>
        <dbReference type="ARBA" id="ARBA00023139"/>
    </source>
</evidence>
<dbReference type="SUPFAM" id="SSF53850">
    <property type="entry name" value="Periplasmic binding protein-like II"/>
    <property type="match status" value="1"/>
</dbReference>
<comment type="caution">
    <text evidence="14">The sequence shown here is derived from an EMBL/GenBank/DDBJ whole genome shotgun (WGS) entry which is preliminary data.</text>
</comment>
<evidence type="ECO:0000256" key="6">
    <source>
        <dbReference type="ARBA" id="ARBA00022475"/>
    </source>
</evidence>
<proteinExistence type="inferred from homology"/>
<evidence type="ECO:0000256" key="11">
    <source>
        <dbReference type="ARBA" id="ARBA00023288"/>
    </source>
</evidence>
<dbReference type="PROSITE" id="PS51257">
    <property type="entry name" value="PROKAR_LIPOPROTEIN"/>
    <property type="match status" value="1"/>
</dbReference>
<evidence type="ECO:0000256" key="1">
    <source>
        <dbReference type="ARBA" id="ARBA00002841"/>
    </source>
</evidence>
<dbReference type="CDD" id="cd13653">
    <property type="entry name" value="PBP2_phosphate_like_1"/>
    <property type="match status" value="1"/>
</dbReference>
<evidence type="ECO:0000256" key="9">
    <source>
        <dbReference type="ARBA" id="ARBA00023136"/>
    </source>
</evidence>
<dbReference type="NCBIfam" id="TIGR02136">
    <property type="entry name" value="ptsS_2"/>
    <property type="match status" value="1"/>
</dbReference>
<dbReference type="Proteomes" id="UP001527099">
    <property type="component" value="Unassembled WGS sequence"/>
</dbReference>
<dbReference type="InterPro" id="IPR050811">
    <property type="entry name" value="Phosphate_ABC_transporter"/>
</dbReference>
<comment type="subunit">
    <text evidence="4 12">The complex is composed of two ATP-binding proteins (PstB), two transmembrane proteins (PstC and PstA) and a solute-binding protein (PstS).</text>
</comment>
<sequence length="302" mass="31978">MFKFMSKKGITFTLSAVLMMGSLVGCGAKTDTKNAASPTPAASAAASAAPTKTELSGTVTASGSSALLPLVKQAATEFMEKNPKVTINVTAGGSGTGIKNVADGTSDIGNSDVEPAAEYKDKDLKDHVVAIAPFALIVNKDVKVDNVTKQQAADIYMGKVTNWKEVGGNDAKIVLVHRPDSSGSRKLVQQIILDNKEFTKDGITQENSGAMKTAVAGQSGSIGYVDTPYIDDTVKALKIDNVAFSEDNIKNGTYKLFGVEHMYTKGEAKDPAKAFIAYISSKEFQGKQVRDLKFLPADLLKK</sequence>
<dbReference type="PANTHER" id="PTHR30570">
    <property type="entry name" value="PERIPLASMIC PHOSPHATE BINDING COMPONENT OF PHOSPHATE ABC TRANSPORTER"/>
    <property type="match status" value="1"/>
</dbReference>
<dbReference type="Gene3D" id="3.40.190.10">
    <property type="entry name" value="Periplasmic binding protein-like II"/>
    <property type="match status" value="2"/>
</dbReference>
<name>A0ABT4GKB6_9BACL</name>
<comment type="subcellular location">
    <subcellularLocation>
        <location evidence="2 12">Cell membrane</location>
        <topology evidence="2 12">Lipid-anchor</topology>
    </subcellularLocation>
</comment>
<dbReference type="EMBL" id="JAMDMX010000107">
    <property type="protein sequence ID" value="MCY9696647.1"/>
    <property type="molecule type" value="Genomic_DNA"/>
</dbReference>
<keyword evidence="6 12" id="KW-1003">Cell membrane</keyword>
<evidence type="ECO:0000259" key="13">
    <source>
        <dbReference type="Pfam" id="PF12849"/>
    </source>
</evidence>
<keyword evidence="8 12" id="KW-0732">Signal</keyword>
<dbReference type="InterPro" id="IPR011862">
    <property type="entry name" value="Phos-bd"/>
</dbReference>
<organism evidence="14 15">
    <name type="scientific">Paenibacillus alginolyticus</name>
    <dbReference type="NCBI Taxonomy" id="59839"/>
    <lineage>
        <taxon>Bacteria</taxon>
        <taxon>Bacillati</taxon>
        <taxon>Bacillota</taxon>
        <taxon>Bacilli</taxon>
        <taxon>Bacillales</taxon>
        <taxon>Paenibacillaceae</taxon>
        <taxon>Paenibacillus</taxon>
    </lineage>
</organism>
<evidence type="ECO:0000256" key="8">
    <source>
        <dbReference type="ARBA" id="ARBA00022729"/>
    </source>
</evidence>